<dbReference type="GeneID" id="59339790"/>
<reference evidence="1" key="1">
    <citation type="submission" date="2020-05" db="EMBL/GenBank/DDBJ databases">
        <title>Mycena genomes resolve the evolution of fungal bioluminescence.</title>
        <authorList>
            <person name="Tsai I.J."/>
        </authorList>
    </citation>
    <scope>NUCLEOTIDE SEQUENCE</scope>
    <source>
        <strain evidence="1">171206Taipei</strain>
    </source>
</reference>
<dbReference type="PANTHER" id="PTHR43138:SF1">
    <property type="entry name" value="N-ACETYLTRANSFERASE ACA1"/>
    <property type="match status" value="1"/>
</dbReference>
<organism evidence="1 2">
    <name type="scientific">Mycena indigotica</name>
    <dbReference type="NCBI Taxonomy" id="2126181"/>
    <lineage>
        <taxon>Eukaryota</taxon>
        <taxon>Fungi</taxon>
        <taxon>Dikarya</taxon>
        <taxon>Basidiomycota</taxon>
        <taxon>Agaricomycotina</taxon>
        <taxon>Agaricomycetes</taxon>
        <taxon>Agaricomycetidae</taxon>
        <taxon>Agaricales</taxon>
        <taxon>Marasmiineae</taxon>
        <taxon>Mycenaceae</taxon>
        <taxon>Mycena</taxon>
    </lineage>
</organism>
<dbReference type="AlphaFoldDB" id="A0A8H6TEB1"/>
<dbReference type="Proteomes" id="UP000636479">
    <property type="component" value="Unassembled WGS sequence"/>
</dbReference>
<evidence type="ECO:0000313" key="1">
    <source>
        <dbReference type="EMBL" id="KAF7315161.1"/>
    </source>
</evidence>
<proteinExistence type="predicted"/>
<accession>A0A8H6TEB1</accession>
<comment type="caution">
    <text evidence="1">The sequence shown here is derived from an EMBL/GenBank/DDBJ whole genome shotgun (WGS) entry which is preliminary data.</text>
</comment>
<gene>
    <name evidence="1" type="ORF">MIND_00030500</name>
</gene>
<keyword evidence="2" id="KW-1185">Reference proteome</keyword>
<sequence length="254" mass="28293">MSAYGALVKSITLSEPLGSTIWYMRSGAEGHVSVHHLTLAAAKLLPGLIDYLGEVMAGVVEEGQTYPQETLLLDAFEAYFFAGDVFIAIIPQSGASVAPVEGSETKQTLQEARNGRPWVDCWCRWLLLRETQLSRPILSRESSRSVHPRNLSDSDSRYATEASLFQPSIAEAGMGQRWQNHCEPEYFLILIRPNSVFNLVYANNLASVKLWERLSFTKAGLIPNAGRLRRKDGNGEEYVDAWVFYKSFVAGQDS</sequence>
<dbReference type="RefSeq" id="XP_037225184.1">
    <property type="nucleotide sequence ID" value="XM_037357274.1"/>
</dbReference>
<dbReference type="EMBL" id="JACAZF010000001">
    <property type="protein sequence ID" value="KAF7315161.1"/>
    <property type="molecule type" value="Genomic_DNA"/>
</dbReference>
<evidence type="ECO:0000313" key="2">
    <source>
        <dbReference type="Proteomes" id="UP000636479"/>
    </source>
</evidence>
<protein>
    <submittedName>
        <fullName evidence="1">Alternative cyclin Pcl12</fullName>
    </submittedName>
</protein>
<dbReference type="GO" id="GO:0005634">
    <property type="term" value="C:nucleus"/>
    <property type="evidence" value="ECO:0007669"/>
    <property type="project" value="TreeGrafter"/>
</dbReference>
<dbReference type="InterPro" id="IPR052742">
    <property type="entry name" value="Mito_N-acetyltransferase"/>
</dbReference>
<dbReference type="PANTHER" id="PTHR43138">
    <property type="entry name" value="ACETYLTRANSFERASE, GNAT FAMILY"/>
    <property type="match status" value="1"/>
</dbReference>
<dbReference type="OrthoDB" id="10264707at2759"/>
<dbReference type="Gene3D" id="3.40.630.30">
    <property type="match status" value="2"/>
</dbReference>
<name>A0A8H6TEB1_9AGAR</name>